<dbReference type="SUPFAM" id="SSF51735">
    <property type="entry name" value="NAD(P)-binding Rossmann-fold domains"/>
    <property type="match status" value="1"/>
</dbReference>
<comment type="caution">
    <text evidence="4">The sequence shown here is derived from an EMBL/GenBank/DDBJ whole genome shotgun (WGS) entry which is preliminary data.</text>
</comment>
<protein>
    <recommendedName>
        <fullName evidence="3">NmrA-like domain-containing protein</fullName>
    </recommendedName>
</protein>
<dbReference type="PANTHER" id="PTHR42748:SF7">
    <property type="entry name" value="NMRA LIKE REDOX SENSOR 1-RELATED"/>
    <property type="match status" value="1"/>
</dbReference>
<feature type="domain" description="NmrA-like" evidence="3">
    <location>
        <begin position="6"/>
        <end position="307"/>
    </location>
</feature>
<evidence type="ECO:0000313" key="4">
    <source>
        <dbReference type="EMBL" id="OAT17032.1"/>
    </source>
</evidence>
<dbReference type="InterPro" id="IPR008030">
    <property type="entry name" value="NmrA-like"/>
</dbReference>
<dbReference type="AlphaFoldDB" id="A0A1B7HN34"/>
<dbReference type="CDD" id="cd05251">
    <property type="entry name" value="NmrA_like_SDR_a"/>
    <property type="match status" value="1"/>
</dbReference>
<evidence type="ECO:0000259" key="3">
    <source>
        <dbReference type="Pfam" id="PF05368"/>
    </source>
</evidence>
<name>A0A1B7HN34_9ENTR</name>
<gene>
    <name evidence="4" type="ORF">M977_04278</name>
</gene>
<reference evidence="4 5" key="1">
    <citation type="submission" date="2016-04" db="EMBL/GenBank/DDBJ databases">
        <title>ATOL: Assembling a taxonomically balanced genome-scale reconstruction of the evolutionary history of the Enterobacteriaceae.</title>
        <authorList>
            <person name="Plunkett G.III."/>
            <person name="Neeno-Eckwall E.C."/>
            <person name="Glasner J.D."/>
            <person name="Perna N.T."/>
        </authorList>
    </citation>
    <scope>NUCLEOTIDE SEQUENCE [LARGE SCALE GENOMIC DNA]</scope>
    <source>
        <strain evidence="4 5">ATCC 51604</strain>
    </source>
</reference>
<dbReference type="InterPro" id="IPR036291">
    <property type="entry name" value="NAD(P)-bd_dom_sf"/>
</dbReference>
<dbReference type="InterPro" id="IPR051164">
    <property type="entry name" value="NmrA-like_oxidored"/>
</dbReference>
<dbReference type="Gene3D" id="3.90.25.10">
    <property type="entry name" value="UDP-galactose 4-epimerase, domain 1"/>
    <property type="match status" value="1"/>
</dbReference>
<sequence>MSVKNKPLITVVGALSKQGRSVVRTLLESKRYQVRALTRRVDSPQAQELAHLGAELINVPLDLGHKDEFIQAFKGAHGVFMLTPGITPEAINAQTHETALGKEIADAAIEAGVQHLVFSSLENVGKITEGKKWVPHFTDKGQVEEYIRTLPISSSFIMMAFFYTNLLEYYQPRKADDTLIFPIYLPEDFRAPFVDPLTATGPAVLEIFDNHDKYAGRTLPVIGEMLTPAEMVETFIRVTGKKAVYSSAVTREELLNHFPAFAQMGGLVEEVIGMAEYAVEQGYYRPDRDLLWSRQTNPHALTWEQFLKTTGWQGDGCSFNS</sequence>
<dbReference type="Gene3D" id="3.40.50.720">
    <property type="entry name" value="NAD(P)-binding Rossmann-like Domain"/>
    <property type="match status" value="1"/>
</dbReference>
<evidence type="ECO:0000256" key="1">
    <source>
        <dbReference type="ARBA" id="ARBA00006328"/>
    </source>
</evidence>
<comment type="similarity">
    <text evidence="1">Belongs to the NmrA-type oxidoreductase family.</text>
</comment>
<keyword evidence="2" id="KW-0521">NADP</keyword>
<proteinExistence type="inferred from homology"/>
<dbReference type="PANTHER" id="PTHR42748">
    <property type="entry name" value="NITROGEN METABOLITE REPRESSION PROTEIN NMRA FAMILY MEMBER"/>
    <property type="match status" value="1"/>
</dbReference>
<organism evidence="4 5">
    <name type="scientific">Buttiauxella gaviniae ATCC 51604</name>
    <dbReference type="NCBI Taxonomy" id="1354253"/>
    <lineage>
        <taxon>Bacteria</taxon>
        <taxon>Pseudomonadati</taxon>
        <taxon>Pseudomonadota</taxon>
        <taxon>Gammaproteobacteria</taxon>
        <taxon>Enterobacterales</taxon>
        <taxon>Enterobacteriaceae</taxon>
        <taxon>Buttiauxella</taxon>
    </lineage>
</organism>
<accession>A0A1B7HN34</accession>
<dbReference type="Pfam" id="PF05368">
    <property type="entry name" value="NmrA"/>
    <property type="match status" value="1"/>
</dbReference>
<dbReference type="PATRIC" id="fig|1354253.4.peg.4391"/>
<dbReference type="RefSeq" id="WP_064518768.1">
    <property type="nucleotide sequence ID" value="NZ_LXEP01000044.1"/>
</dbReference>
<dbReference type="Proteomes" id="UP000078504">
    <property type="component" value="Unassembled WGS sequence"/>
</dbReference>
<dbReference type="EMBL" id="LXEP01000044">
    <property type="protein sequence ID" value="OAT17032.1"/>
    <property type="molecule type" value="Genomic_DNA"/>
</dbReference>
<evidence type="ECO:0000313" key="5">
    <source>
        <dbReference type="Proteomes" id="UP000078504"/>
    </source>
</evidence>
<evidence type="ECO:0000256" key="2">
    <source>
        <dbReference type="ARBA" id="ARBA00022857"/>
    </source>
</evidence>